<name>A0ACC6V083_9CREN</name>
<protein>
    <submittedName>
        <fullName evidence="1">Uncharacterized protein</fullName>
    </submittedName>
</protein>
<reference evidence="1" key="1">
    <citation type="submission" date="2024-07" db="EMBL/GenBank/DDBJ databases">
        <title>Metagenome and Metagenome-Assembled Genomes of Archaea from a hot spring from the geothermal field of Los Azufres, Mexico.</title>
        <authorList>
            <person name="Marin-Paredes R."/>
            <person name="Martinez-Romero E."/>
            <person name="Servin-Garciduenas L.E."/>
        </authorList>
    </citation>
    <scope>NUCLEOTIDE SEQUENCE</scope>
</reference>
<comment type="caution">
    <text evidence="1">The sequence shown here is derived from an EMBL/GenBank/DDBJ whole genome shotgun (WGS) entry which is preliminary data.</text>
</comment>
<accession>A0ACC6V083</accession>
<sequence length="116" mass="12374">MDPGTGNSSVKVLPCGQCTQSAHCTACYANMPPDALLALVYVKPSSASGKIPSAALVPIPLFPAPPATDVDVKTWLRWGFQSPPQTYAASAWGIFNSLTTTYLVNVTVYRYPSPLR</sequence>
<dbReference type="Proteomes" id="UP000033636">
    <property type="component" value="Unassembled WGS sequence"/>
</dbReference>
<evidence type="ECO:0000313" key="1">
    <source>
        <dbReference type="EMBL" id="MFB6490368.1"/>
    </source>
</evidence>
<proteinExistence type="predicted"/>
<evidence type="ECO:0000313" key="2">
    <source>
        <dbReference type="Proteomes" id="UP000033636"/>
    </source>
</evidence>
<dbReference type="EMBL" id="JZWT02000008">
    <property type="protein sequence ID" value="MFB6490368.1"/>
    <property type="molecule type" value="Genomic_DNA"/>
</dbReference>
<organism evidence="1 2">
    <name type="scientific">Thermoproteus sp. AZ2</name>
    <dbReference type="NCBI Taxonomy" id="1609232"/>
    <lineage>
        <taxon>Archaea</taxon>
        <taxon>Thermoproteota</taxon>
        <taxon>Thermoprotei</taxon>
        <taxon>Thermoproteales</taxon>
        <taxon>Thermoproteaceae</taxon>
        <taxon>Thermoproteus</taxon>
    </lineage>
</organism>
<gene>
    <name evidence="1" type="ORF">TU35_003820</name>
</gene>